<dbReference type="EMBL" id="JAMYBS010000001">
    <property type="protein sequence ID" value="MCO7543326.1"/>
    <property type="molecule type" value="Genomic_DNA"/>
</dbReference>
<proteinExistence type="predicted"/>
<name>A0AA42BBH6_9GAMM</name>
<protein>
    <submittedName>
        <fullName evidence="1">Uncharacterized protein</fullName>
    </submittedName>
</protein>
<accession>A0AA42BBH6</accession>
<reference evidence="1" key="1">
    <citation type="submission" date="2022-06" db="EMBL/GenBank/DDBJ databases">
        <title>Detection of beta-lactamases in bacteria of animal origin.</title>
        <authorList>
            <person name="Mlynarcik P."/>
            <person name="Zdarska V."/>
            <person name="Chudobova H."/>
            <person name="Prochazkova P."/>
            <person name="Hricova K."/>
            <person name="Mezerova K."/>
            <person name="Bardon J."/>
            <person name="Dolejska M."/>
            <person name="Sukkar I."/>
            <person name="Kolar M."/>
        </authorList>
    </citation>
    <scope>NUCLEOTIDE SEQUENCE</scope>
    <source>
        <strain evidence="1">S 300-3</strain>
    </source>
</reference>
<gene>
    <name evidence="1" type="ORF">NJF43_00980</name>
</gene>
<comment type="caution">
    <text evidence="1">The sequence shown here is derived from an EMBL/GenBank/DDBJ whole genome shotgun (WGS) entry which is preliminary data.</text>
</comment>
<dbReference type="Proteomes" id="UP001165292">
    <property type="component" value="Unassembled WGS sequence"/>
</dbReference>
<evidence type="ECO:0000313" key="2">
    <source>
        <dbReference type="Proteomes" id="UP001165292"/>
    </source>
</evidence>
<sequence length="54" mass="5962">MNTNTRATRRKSGAAVLAEHGHFILVSALTLLARRMFASNRIAICTASFWPAYP</sequence>
<evidence type="ECO:0000313" key="1">
    <source>
        <dbReference type="EMBL" id="MCO7543326.1"/>
    </source>
</evidence>
<dbReference type="AlphaFoldDB" id="A0AA42BBH6"/>
<organism evidence="1 2">
    <name type="scientific">Stutzerimonas nitrititolerans</name>
    <dbReference type="NCBI Taxonomy" id="2482751"/>
    <lineage>
        <taxon>Bacteria</taxon>
        <taxon>Pseudomonadati</taxon>
        <taxon>Pseudomonadota</taxon>
        <taxon>Gammaproteobacteria</taxon>
        <taxon>Pseudomonadales</taxon>
        <taxon>Pseudomonadaceae</taxon>
        <taxon>Stutzerimonas</taxon>
    </lineage>
</organism>